<dbReference type="AlphaFoldDB" id="A0A285QHQ1"/>
<keyword evidence="3" id="KW-1185">Reference proteome</keyword>
<dbReference type="Pfam" id="PF01590">
    <property type="entry name" value="GAF"/>
    <property type="match status" value="1"/>
</dbReference>
<name>A0A285QHQ1_9SPHN</name>
<accession>A0A285QHQ1</accession>
<feature type="domain" description="GAF" evidence="1">
    <location>
        <begin position="31"/>
        <end position="169"/>
    </location>
</feature>
<dbReference type="Proteomes" id="UP000219494">
    <property type="component" value="Unassembled WGS sequence"/>
</dbReference>
<organism evidence="2 3">
    <name type="scientific">Sphingomonas guangdongensis</name>
    <dbReference type="NCBI Taxonomy" id="1141890"/>
    <lineage>
        <taxon>Bacteria</taxon>
        <taxon>Pseudomonadati</taxon>
        <taxon>Pseudomonadota</taxon>
        <taxon>Alphaproteobacteria</taxon>
        <taxon>Sphingomonadales</taxon>
        <taxon>Sphingomonadaceae</taxon>
        <taxon>Sphingomonas</taxon>
    </lineage>
</organism>
<dbReference type="OrthoDB" id="9812260at2"/>
<protein>
    <submittedName>
        <fullName evidence="2">GAF domain-containing protein</fullName>
    </submittedName>
</protein>
<dbReference type="EMBL" id="OBMI01000001">
    <property type="protein sequence ID" value="SOB81004.1"/>
    <property type="molecule type" value="Genomic_DNA"/>
</dbReference>
<dbReference type="SUPFAM" id="SSF55781">
    <property type="entry name" value="GAF domain-like"/>
    <property type="match status" value="1"/>
</dbReference>
<dbReference type="PANTHER" id="PTHR43102">
    <property type="entry name" value="SLR1143 PROTEIN"/>
    <property type="match status" value="1"/>
</dbReference>
<sequence length="189" mass="20712">MTLTYYEAPTLRPDERVREAAVLASGALELMGDPVLARIAEDVRRGLRTQMAAVTIIHSDWQYLVAACGLAPGVDSRRTSFCGHAVASDEEVFVVPDARRDRRFAGNPVVTEGPRVRFYVAAPLIENGQPIGVLCAFDPRQRDGLDIAERAALRGGADLAVARIRERRLGHARPEITGRQRATLDLRGL</sequence>
<dbReference type="SMART" id="SM00065">
    <property type="entry name" value="GAF"/>
    <property type="match status" value="1"/>
</dbReference>
<dbReference type="InterPro" id="IPR029016">
    <property type="entry name" value="GAF-like_dom_sf"/>
</dbReference>
<evidence type="ECO:0000313" key="2">
    <source>
        <dbReference type="EMBL" id="SOB81004.1"/>
    </source>
</evidence>
<evidence type="ECO:0000313" key="3">
    <source>
        <dbReference type="Proteomes" id="UP000219494"/>
    </source>
</evidence>
<dbReference type="RefSeq" id="WP_097063129.1">
    <property type="nucleotide sequence ID" value="NZ_OBMI01000001.1"/>
</dbReference>
<dbReference type="PANTHER" id="PTHR43102:SF2">
    <property type="entry name" value="GAF DOMAIN-CONTAINING PROTEIN"/>
    <property type="match status" value="1"/>
</dbReference>
<dbReference type="Gene3D" id="3.30.450.40">
    <property type="match status" value="1"/>
</dbReference>
<proteinExistence type="predicted"/>
<dbReference type="InterPro" id="IPR003018">
    <property type="entry name" value="GAF"/>
</dbReference>
<gene>
    <name evidence="2" type="ORF">SAMN06297144_1345</name>
</gene>
<reference evidence="2 3" key="1">
    <citation type="submission" date="2017-07" db="EMBL/GenBank/DDBJ databases">
        <authorList>
            <person name="Sun Z.S."/>
            <person name="Albrecht U."/>
            <person name="Echele G."/>
            <person name="Lee C.C."/>
        </authorList>
    </citation>
    <scope>NUCLEOTIDE SEQUENCE [LARGE SCALE GENOMIC DNA]</scope>
    <source>
        <strain evidence="2 3">CGMCC 1.12672</strain>
    </source>
</reference>
<evidence type="ECO:0000259" key="1">
    <source>
        <dbReference type="SMART" id="SM00065"/>
    </source>
</evidence>